<dbReference type="HOGENOM" id="CLU_292602_0_0_1"/>
<dbReference type="PANTHER" id="PTHR43684:SF13">
    <property type="entry name" value="CHROMODOMAIN Y-LIKE PROTEIN"/>
    <property type="match status" value="1"/>
</dbReference>
<dbReference type="AlphaFoldDB" id="W5JDF6"/>
<organism evidence="2">
    <name type="scientific">Anopheles darlingi</name>
    <name type="common">Mosquito</name>
    <dbReference type="NCBI Taxonomy" id="43151"/>
    <lineage>
        <taxon>Eukaryota</taxon>
        <taxon>Metazoa</taxon>
        <taxon>Ecdysozoa</taxon>
        <taxon>Arthropoda</taxon>
        <taxon>Hexapoda</taxon>
        <taxon>Insecta</taxon>
        <taxon>Pterygota</taxon>
        <taxon>Neoptera</taxon>
        <taxon>Endopterygota</taxon>
        <taxon>Diptera</taxon>
        <taxon>Nematocera</taxon>
        <taxon>Culicoidea</taxon>
        <taxon>Culicidae</taxon>
        <taxon>Anophelinae</taxon>
        <taxon>Anopheles</taxon>
    </lineage>
</organism>
<reference evidence="3" key="4">
    <citation type="submission" date="2015-06" db="UniProtKB">
        <authorList>
            <consortium name="EnsemblMetazoa"/>
        </authorList>
    </citation>
    <scope>IDENTIFICATION</scope>
</reference>
<feature type="compositionally biased region" description="Polar residues" evidence="1">
    <location>
        <begin position="653"/>
        <end position="665"/>
    </location>
</feature>
<feature type="region of interest" description="Disordered" evidence="1">
    <location>
        <begin position="631"/>
        <end position="772"/>
    </location>
</feature>
<dbReference type="VEuPathDB" id="VectorBase:ADAR2_005768"/>
<keyword evidence="4" id="KW-1185">Reference proteome</keyword>
<dbReference type="SUPFAM" id="SSF52096">
    <property type="entry name" value="ClpP/crotonase"/>
    <property type="match status" value="1"/>
</dbReference>
<feature type="compositionally biased region" description="Polar residues" evidence="1">
    <location>
        <begin position="677"/>
        <end position="689"/>
    </location>
</feature>
<dbReference type="InterPro" id="IPR029045">
    <property type="entry name" value="ClpP/crotonase-like_dom_sf"/>
</dbReference>
<dbReference type="PANTHER" id="PTHR43684">
    <property type="match status" value="1"/>
</dbReference>
<feature type="region of interest" description="Disordered" evidence="1">
    <location>
        <begin position="535"/>
        <end position="564"/>
    </location>
</feature>
<sequence>MDRNDREVRPTAPDTSNLGDVVSDDALYGTAGPAIKAATPAEDVCLLSDDENKILTTLEPATKRSQEGPKPDRRSESTLKISKATPETSLSADKPNTVTKDKIVAKSSTELVKDGVKPVIQLPSKEDLINKIRSRLSKTIEAKPLNPQPADEIVDTSGIIEIPPDLILSTEIPATPVPVTATKEAELEDHDLIAILEGNDVQIRRVVDIAESGETSAVDDDSMFEEMQIVIVNGDELQQAQLEREKEIARRQMANLPPPQKRGRPKQKPDLAKSGTVQSAVKKSNDLAGPPKSKDATQKQQHAEELLPVKSPQVTILGQTTIRPIPKKSNSPVMMVGKVKDEFAKVKGDEILFPKPKSNILPTVNRIVPKTAEHSDVMADRKLVKSSKPSPANSTSQATGTKKELIDSLVSDWDDDVTGSTLPIRAEKTQSIAKPLPERPEIVQQPSISEQPTAEPPKRLVKKKIIWDPSDATVPFSVLVKSNRSEVPITAASSIPKMHQEGRIRIRKRADSVAVHMIEDRSQRAPTIVPQRKRAITPEPSKPNDATMMEPPLPQATDAKASKKRKNEIEKLLGDEGAINMLYEVECETTHTDLLKGAAVDTSDEEEKLQAKAKIITDAVIKQGKSPSEMTSVAGVRVRPKRVPTPSPVIPQTIGTNKGSTNTLSDALPEIKIKKPTSPNSSFHSNNGSAKPLRGTAAGPGRKRRNTSATKSWDYVYNTPGGDDAMIIRRRSNSSYSSCDSPRRLSVECPPGQEVTIKSSPPSESKKKSLGDDEEVFAKPTNTATPKPVPIVDAKLLSNMKNIMSKALKGKIVKPEPPSEYQRKEAELITSSPPSDSKPIPKKPRIKQVGPMRTGALLNGFDETLNKCVEQLKQVTCSKSGSYVEVRLNSCGVLPQAGKSKEALQNVFSCTVMKELTELFPLFENDSSIKAVLLCSEGSDFSRGLDIGYLIRTEGPELNTATLELSECLRIFLKTLLCFTKPIIAAVHGDVLGLGVMLLPVFDVVVAQTGTSFMAPYGHFGYLPEGLKAFSSCRIMHSSTD</sequence>
<gene>
    <name evidence="2" type="ORF">AND_006184</name>
</gene>
<evidence type="ECO:0000313" key="4">
    <source>
        <dbReference type="Proteomes" id="UP000000673"/>
    </source>
</evidence>
<accession>W5JDF6</accession>
<dbReference type="InterPro" id="IPR051053">
    <property type="entry name" value="ECH/Chromodomain_protein"/>
</dbReference>
<dbReference type="OMA" id="KIIWDPS"/>
<protein>
    <recommendedName>
        <fullName evidence="5">Enoyl-coa hydratase/isomerase</fullName>
    </recommendedName>
</protein>
<dbReference type="Pfam" id="PF00378">
    <property type="entry name" value="ECH_1"/>
    <property type="match status" value="1"/>
</dbReference>
<evidence type="ECO:0008006" key="5">
    <source>
        <dbReference type="Google" id="ProtNLM"/>
    </source>
</evidence>
<dbReference type="STRING" id="43151.W5JDF6"/>
<proteinExistence type="predicted"/>
<feature type="region of interest" description="Disordered" evidence="1">
    <location>
        <begin position="56"/>
        <end position="96"/>
    </location>
</feature>
<feature type="compositionally biased region" description="Basic and acidic residues" evidence="1">
    <location>
        <begin position="292"/>
        <end position="307"/>
    </location>
</feature>
<dbReference type="FunCoup" id="W5JDF6">
    <property type="interactions" value="477"/>
</dbReference>
<dbReference type="eggNOG" id="KOG0016">
    <property type="taxonomic scope" value="Eukaryota"/>
</dbReference>
<feature type="region of interest" description="Disordered" evidence="1">
    <location>
        <begin position="251"/>
        <end position="312"/>
    </location>
</feature>
<evidence type="ECO:0000313" key="2">
    <source>
        <dbReference type="EMBL" id="ETN62126.1"/>
    </source>
</evidence>
<dbReference type="InterPro" id="IPR001753">
    <property type="entry name" value="Enoyl-CoA_hydra/iso"/>
</dbReference>
<feature type="compositionally biased region" description="Polar residues" evidence="1">
    <location>
        <begin position="387"/>
        <end position="400"/>
    </location>
</feature>
<feature type="region of interest" description="Disordered" evidence="1">
    <location>
        <begin position="1"/>
        <end position="26"/>
    </location>
</feature>
<dbReference type="Gene3D" id="3.90.226.10">
    <property type="entry name" value="2-enoyl-CoA Hydratase, Chain A, domain 1"/>
    <property type="match status" value="1"/>
</dbReference>
<dbReference type="Proteomes" id="UP000000673">
    <property type="component" value="Unassembled WGS sequence"/>
</dbReference>
<feature type="region of interest" description="Disordered" evidence="1">
    <location>
        <begin position="814"/>
        <end position="847"/>
    </location>
</feature>
<dbReference type="EMBL" id="ADMH02001540">
    <property type="protein sequence ID" value="ETN62126.1"/>
    <property type="molecule type" value="Genomic_DNA"/>
</dbReference>
<reference evidence="2" key="3">
    <citation type="journal article" date="2013" name="Nucleic Acids Res.">
        <title>The genome of Anopheles darlingi, the main neotropical malaria vector.</title>
        <authorList>
            <person name="Marinotti O."/>
            <person name="Cerqueira G.C."/>
            <person name="de Almeida L.G."/>
            <person name="Ferro M.I."/>
            <person name="Loreto E.L."/>
            <person name="Zaha A."/>
            <person name="Teixeira S.M."/>
            <person name="Wespiser A.R."/>
            <person name="Almeida E Silva A."/>
            <person name="Schlindwein A.D."/>
            <person name="Pacheco A.C."/>
            <person name="Silva A.L."/>
            <person name="Graveley B.R."/>
            <person name="Walenz B.P."/>
            <person name="Lima Bde A."/>
            <person name="Ribeiro C.A."/>
            <person name="Nunes-Silva C.G."/>
            <person name="de Carvalho C.R."/>
            <person name="Soares C.M."/>
            <person name="de Menezes C.B."/>
            <person name="Matiolli C."/>
            <person name="Caffrey D."/>
            <person name="Araujo D.A."/>
            <person name="de Oliveira D.M."/>
            <person name="Golenbock D."/>
            <person name="Grisard E.C."/>
            <person name="Fantinatti-Garboggini F."/>
            <person name="de Carvalho F.M."/>
            <person name="Barcellos F.G."/>
            <person name="Prosdocimi F."/>
            <person name="May G."/>
            <person name="Azevedo Junior G.M."/>
            <person name="Guimaraes G.M."/>
            <person name="Goldman G.H."/>
            <person name="Padilha I.Q."/>
            <person name="Batista Jda S."/>
            <person name="Ferro J.A."/>
            <person name="Ribeiro J.M."/>
            <person name="Fietto J.L."/>
            <person name="Dabbas K.M."/>
            <person name="Cerdeira L."/>
            <person name="Agnez-Lima L.F."/>
            <person name="Brocchi M."/>
            <person name="de Carvalho M.O."/>
            <person name="Teixeira Mde M."/>
            <person name="Diniz Maia Mde M."/>
            <person name="Goldman M.H."/>
            <person name="Cruz Schneider M.P."/>
            <person name="Felipe M.S."/>
            <person name="Hungria M."/>
            <person name="Nicolas M.F."/>
            <person name="Pereira M."/>
            <person name="Montes M.A."/>
            <person name="Cantao M.E."/>
            <person name="Vincentz M."/>
            <person name="Rafael M.S."/>
            <person name="Silverman N."/>
            <person name="Stoco P.H."/>
            <person name="Souza R.C."/>
            <person name="Vicentini R."/>
            <person name="Gazzinelli R.T."/>
            <person name="Neves Rde O."/>
            <person name="Silva R."/>
            <person name="Astolfi-Filho S."/>
            <person name="Maciel T.E."/>
            <person name="Urmenyi T.P."/>
            <person name="Tadei W.P."/>
            <person name="Camargo E.P."/>
            <person name="de Vasconcelos A.T."/>
        </authorList>
    </citation>
    <scope>NUCLEOTIDE SEQUENCE</scope>
</reference>
<name>W5JDF6_ANODA</name>
<feature type="region of interest" description="Disordered" evidence="1">
    <location>
        <begin position="381"/>
        <end position="403"/>
    </location>
</feature>
<feature type="compositionally biased region" description="Basic and acidic residues" evidence="1">
    <location>
        <begin position="61"/>
        <end position="77"/>
    </location>
</feature>
<reference evidence="2" key="2">
    <citation type="submission" date="2010-05" db="EMBL/GenBank/DDBJ databases">
        <authorList>
            <person name="Almeida L.G."/>
            <person name="Nicolas M.F."/>
            <person name="Souza R.C."/>
            <person name="Vasconcelos A.T.R."/>
        </authorList>
    </citation>
    <scope>NUCLEOTIDE SEQUENCE</scope>
</reference>
<evidence type="ECO:0000256" key="1">
    <source>
        <dbReference type="SAM" id="MobiDB-lite"/>
    </source>
</evidence>
<dbReference type="VEuPathDB" id="VectorBase:ADAC006184"/>
<evidence type="ECO:0000313" key="3">
    <source>
        <dbReference type="EnsemblMetazoa" id="ADAC006184-PA"/>
    </source>
</evidence>
<dbReference type="EnsemblMetazoa" id="ADAC006184-RA">
    <property type="protein sequence ID" value="ADAC006184-PA"/>
    <property type="gene ID" value="ADAC006184"/>
</dbReference>
<reference evidence="2 4" key="1">
    <citation type="journal article" date="2010" name="BMC Genomics">
        <title>Combination of measures distinguishes pre-miRNAs from other stem-loops in the genome of the newly sequenced Anopheles darlingi.</title>
        <authorList>
            <person name="Mendes N.D."/>
            <person name="Freitas A.T."/>
            <person name="Vasconcelos A.T."/>
            <person name="Sagot M.F."/>
        </authorList>
    </citation>
    <scope>NUCLEOTIDE SEQUENCE</scope>
</reference>
<dbReference type="CDD" id="cd06558">
    <property type="entry name" value="crotonase-like"/>
    <property type="match status" value="1"/>
</dbReference>
<feature type="compositionally biased region" description="Polar residues" evidence="1">
    <location>
        <begin position="85"/>
        <end position="96"/>
    </location>
</feature>